<dbReference type="GeneID" id="19176287"/>
<dbReference type="EMBL" id="AMGW01000001">
    <property type="protein sequence ID" value="EXJ65335.1"/>
    <property type="molecule type" value="Genomic_DNA"/>
</dbReference>
<dbReference type="Proteomes" id="UP000019473">
    <property type="component" value="Unassembled WGS sequence"/>
</dbReference>
<feature type="compositionally biased region" description="Basic and acidic residues" evidence="1">
    <location>
        <begin position="691"/>
        <end position="706"/>
    </location>
</feature>
<feature type="compositionally biased region" description="Polar residues" evidence="1">
    <location>
        <begin position="647"/>
        <end position="656"/>
    </location>
</feature>
<dbReference type="VEuPathDB" id="FungiDB:A1O7_01676"/>
<feature type="region of interest" description="Disordered" evidence="1">
    <location>
        <begin position="1127"/>
        <end position="1200"/>
    </location>
</feature>
<feature type="region of interest" description="Disordered" evidence="1">
    <location>
        <begin position="87"/>
        <end position="112"/>
    </location>
</feature>
<dbReference type="STRING" id="1182544.W9WK41"/>
<feature type="compositionally biased region" description="Polar residues" evidence="1">
    <location>
        <begin position="312"/>
        <end position="323"/>
    </location>
</feature>
<feature type="compositionally biased region" description="Basic residues" evidence="1">
    <location>
        <begin position="381"/>
        <end position="391"/>
    </location>
</feature>
<reference evidence="2 3" key="1">
    <citation type="submission" date="2013-03" db="EMBL/GenBank/DDBJ databases">
        <title>The Genome Sequence of Cladophialophora yegresii CBS 114405.</title>
        <authorList>
            <consortium name="The Broad Institute Genomics Platform"/>
            <person name="Cuomo C."/>
            <person name="de Hoog S."/>
            <person name="Gorbushina A."/>
            <person name="Walker B."/>
            <person name="Young S.K."/>
            <person name="Zeng Q."/>
            <person name="Gargeya S."/>
            <person name="Fitzgerald M."/>
            <person name="Haas B."/>
            <person name="Abouelleil A."/>
            <person name="Allen A.W."/>
            <person name="Alvarado L."/>
            <person name="Arachchi H.M."/>
            <person name="Berlin A.M."/>
            <person name="Chapman S.B."/>
            <person name="Gainer-Dewar J."/>
            <person name="Goldberg J."/>
            <person name="Griggs A."/>
            <person name="Gujja S."/>
            <person name="Hansen M."/>
            <person name="Howarth C."/>
            <person name="Imamovic A."/>
            <person name="Ireland A."/>
            <person name="Larimer J."/>
            <person name="McCowan C."/>
            <person name="Murphy C."/>
            <person name="Pearson M."/>
            <person name="Poon T.W."/>
            <person name="Priest M."/>
            <person name="Roberts A."/>
            <person name="Saif S."/>
            <person name="Shea T."/>
            <person name="Sisk P."/>
            <person name="Sykes S."/>
            <person name="Wortman J."/>
            <person name="Nusbaum C."/>
            <person name="Birren B."/>
        </authorList>
    </citation>
    <scope>NUCLEOTIDE SEQUENCE [LARGE SCALE GENOMIC DNA]</scope>
    <source>
        <strain evidence="2 3">CBS 114405</strain>
    </source>
</reference>
<feature type="region of interest" description="Disordered" evidence="1">
    <location>
        <begin position="976"/>
        <end position="1044"/>
    </location>
</feature>
<feature type="compositionally biased region" description="Basic and acidic residues" evidence="1">
    <location>
        <begin position="362"/>
        <end position="371"/>
    </location>
</feature>
<sequence length="1329" mass="144738">MFINCIVSESESSTILEIQYPGDEGDRFVNGTRSAINSLTITFCDEEGVDSFTRTVQDLRNNRTPGSAHKSPGTPRKQSFAFINISSASGDNSHNKGRALNTTSTSEIDGSSPLRDISLRIRQKSDAATDGLLQKQAATALSHLGAGDGEDTPALKKAPDSRQLIERLRASQEEATDLPPKAGSGSRRSNLPRSPPKVDPGEGAVTKKQPTHHPPAADGSARGAAPASSESKSKRKRPAEPASSSLSNQAKKRSKVADATTQASGKTDTQISIHKQETLKATMARLTGAGTDDSKTSTGTAQAGLKRRANKESATLKSEQSQKPSKRASDAASFDLPPTDDEDARRVKKAKTGANKRSAKIAGRDREEKKKGAVQVVASPKNRKKKQKSKPKAKEFVDKKSPPTAASTRARRAPKTPKYIENSDESEDEVALEEPGIEEVVEDIHKDDNAEETAEDSLPVSKEILSAAAEASQFEFMTHVESRLQEMVDGESTDDEAGSRDKRPLQTSASEQPTLEDKPAVQQPAKLHNQTASEKAQPVTKIIATQPFSENNTSKPISTIAQDTLAKDDTPVRNSAEGRIVVAENPSSSTLREKQTPARDKLTKQVSTRLEATPQRNPKRPSENSIPPASEKLLRKTPIVHFGPQGPANQAVQSKPLQKVVAFRSAADKSYRSPEAPRSGGDEDMQVTDQRAQKPRSETLDPINRLDDTEQDIHITHMVQDYQLPPQDEPADETQVEYVEDPVQYSTSEGMIRSPEIEETQPRSPQDTDLPGNGVAEAGADVEDSLSSVQSIDTDDASFANKSYDQEISEYVASDAEEEASRESPPAPVCQPLCKPDTITLRAETPLLDDDEPGQCYERVKEPAVSRSSTRQSIGLTTILDEEYPTAQKVINPQKFRQARQSATVDHARRAQISSTGSSSLTPIPKRAVILEPTNYANIWKEAQRTSIASGILSMTSMQAIPVNKSSDHPIALRDEKEHTRRALRPSNATSRSAPRAGETSAAKPRTLPDSTARPGQDSSRKTVTSPPSKTARLMAPPPLPILPMRVTSEPVPARKSWPESHVERAARVVEAVVKEQVKPTNAGPVRVKKRRTLPLGPEEQNQEFDVPPATPASFSTRLELHADLPTHQAHDREDWRSEYGGQRFGNGSMTVVDEEESGLEARSGIWRRPEHRHGPDSCNGMSEAPSPTRNSRGTEPAKDRDVLVQGNVIARGSQRALLSAIVNITNDVLFRFGEEEDAIKAKVDQYGHGGRAIVETLTDTWRQRLEHEQKILLEGLKAEQESLSTAACLLTEKHSGGTWRGTIADGRLLGKVQKKGARLAEQIETMME</sequence>
<feature type="compositionally biased region" description="Basic and acidic residues" evidence="1">
    <location>
        <begin position="1127"/>
        <end position="1138"/>
    </location>
</feature>
<dbReference type="HOGENOM" id="CLU_264183_0_0_1"/>
<proteinExistence type="predicted"/>
<feature type="region of interest" description="Disordered" evidence="1">
    <location>
        <begin position="170"/>
        <end position="438"/>
    </location>
</feature>
<dbReference type="RefSeq" id="XP_007753902.1">
    <property type="nucleotide sequence ID" value="XM_007755712.1"/>
</dbReference>
<feature type="compositionally biased region" description="Polar residues" evidence="1">
    <location>
        <begin position="546"/>
        <end position="562"/>
    </location>
</feature>
<name>W9WK41_9EURO</name>
<feature type="compositionally biased region" description="Acidic residues" evidence="1">
    <location>
        <begin position="422"/>
        <end position="438"/>
    </location>
</feature>
<accession>W9WK41</accession>
<keyword evidence="3" id="KW-1185">Reference proteome</keyword>
<evidence type="ECO:0000313" key="2">
    <source>
        <dbReference type="EMBL" id="EXJ65335.1"/>
    </source>
</evidence>
<organism evidence="2 3">
    <name type="scientific">Cladophialophora yegresii CBS 114405</name>
    <dbReference type="NCBI Taxonomy" id="1182544"/>
    <lineage>
        <taxon>Eukaryota</taxon>
        <taxon>Fungi</taxon>
        <taxon>Dikarya</taxon>
        <taxon>Ascomycota</taxon>
        <taxon>Pezizomycotina</taxon>
        <taxon>Eurotiomycetes</taxon>
        <taxon>Chaetothyriomycetidae</taxon>
        <taxon>Chaetothyriales</taxon>
        <taxon>Herpotrichiellaceae</taxon>
        <taxon>Cladophialophora</taxon>
    </lineage>
</organism>
<protein>
    <submittedName>
        <fullName evidence="2">Uncharacterized protein</fullName>
    </submittedName>
</protein>
<feature type="compositionally biased region" description="Polar residues" evidence="1">
    <location>
        <begin position="604"/>
        <end position="616"/>
    </location>
</feature>
<gene>
    <name evidence="2" type="ORF">A1O7_01676</name>
</gene>
<evidence type="ECO:0000256" key="1">
    <source>
        <dbReference type="SAM" id="MobiDB-lite"/>
    </source>
</evidence>
<feature type="region of interest" description="Disordered" evidence="1">
    <location>
        <begin position="744"/>
        <end position="833"/>
    </location>
</feature>
<evidence type="ECO:0000313" key="3">
    <source>
        <dbReference type="Proteomes" id="UP000019473"/>
    </source>
</evidence>
<dbReference type="OrthoDB" id="4159857at2759"/>
<feature type="compositionally biased region" description="Basic and acidic residues" evidence="1">
    <location>
        <begin position="392"/>
        <end position="401"/>
    </location>
</feature>
<feature type="region of interest" description="Disordered" evidence="1">
    <location>
        <begin position="480"/>
        <end position="706"/>
    </location>
</feature>
<feature type="compositionally biased region" description="Basic and acidic residues" evidence="1">
    <location>
        <begin position="591"/>
        <end position="603"/>
    </location>
</feature>
<comment type="caution">
    <text evidence="2">The sequence shown here is derived from an EMBL/GenBank/DDBJ whole genome shotgun (WGS) entry which is preliminary data.</text>
</comment>
<feature type="compositionally biased region" description="Polar residues" evidence="1">
    <location>
        <begin position="100"/>
        <end position="109"/>
    </location>
</feature>
<feature type="compositionally biased region" description="Low complexity" evidence="1">
    <location>
        <begin position="214"/>
        <end position="229"/>
    </location>
</feature>
<feature type="compositionally biased region" description="Polar residues" evidence="1">
    <location>
        <begin position="259"/>
        <end position="273"/>
    </location>
</feature>